<dbReference type="Gene3D" id="3.40.50.2300">
    <property type="match status" value="2"/>
</dbReference>
<keyword evidence="3" id="KW-0732">Signal</keyword>
<keyword evidence="5" id="KW-0812">Transmembrane</keyword>
<keyword evidence="5" id="KW-1133">Transmembrane helix</keyword>
<gene>
    <name evidence="7" type="ORF">ET475_04375</name>
</gene>
<evidence type="ECO:0000313" key="8">
    <source>
        <dbReference type="Proteomes" id="UP000293995"/>
    </source>
</evidence>
<organism evidence="7 8">
    <name type="scientific">Microbacterium protaetiae</name>
    <dbReference type="NCBI Taxonomy" id="2509458"/>
    <lineage>
        <taxon>Bacteria</taxon>
        <taxon>Bacillati</taxon>
        <taxon>Actinomycetota</taxon>
        <taxon>Actinomycetes</taxon>
        <taxon>Micrococcales</taxon>
        <taxon>Microbacteriaceae</taxon>
        <taxon>Microbacterium</taxon>
    </lineage>
</organism>
<dbReference type="SUPFAM" id="SSF53822">
    <property type="entry name" value="Periplasmic binding protein-like I"/>
    <property type="match status" value="1"/>
</dbReference>
<dbReference type="GO" id="GO:0006865">
    <property type="term" value="P:amino acid transport"/>
    <property type="evidence" value="ECO:0007669"/>
    <property type="project" value="UniProtKB-KW"/>
</dbReference>
<feature type="domain" description="Leucine-binding protein" evidence="6">
    <location>
        <begin position="79"/>
        <end position="417"/>
    </location>
</feature>
<keyword evidence="5" id="KW-0472">Membrane</keyword>
<dbReference type="OrthoDB" id="7337537at2"/>
<dbReference type="InterPro" id="IPR028081">
    <property type="entry name" value="Leu-bd"/>
</dbReference>
<evidence type="ECO:0000256" key="2">
    <source>
        <dbReference type="ARBA" id="ARBA00022448"/>
    </source>
</evidence>
<protein>
    <submittedName>
        <fullName evidence="7">Branched-chain amino acid ABC transporter substrate-binding protein</fullName>
    </submittedName>
</protein>
<dbReference type="Proteomes" id="UP000293995">
    <property type="component" value="Chromosome"/>
</dbReference>
<dbReference type="InterPro" id="IPR028082">
    <property type="entry name" value="Peripla_BP_I"/>
</dbReference>
<evidence type="ECO:0000259" key="6">
    <source>
        <dbReference type="Pfam" id="PF13458"/>
    </source>
</evidence>
<keyword evidence="2" id="KW-0813">Transport</keyword>
<dbReference type="PANTHER" id="PTHR47151">
    <property type="entry name" value="LEU/ILE/VAL-BINDING ABC TRANSPORTER SUBUNIT"/>
    <property type="match status" value="1"/>
</dbReference>
<keyword evidence="4" id="KW-0029">Amino-acid transport</keyword>
<dbReference type="EMBL" id="CP035494">
    <property type="protein sequence ID" value="QAY59302.1"/>
    <property type="molecule type" value="Genomic_DNA"/>
</dbReference>
<feature type="transmembrane region" description="Helical" evidence="5">
    <location>
        <begin position="45"/>
        <end position="67"/>
    </location>
</feature>
<evidence type="ECO:0000256" key="3">
    <source>
        <dbReference type="ARBA" id="ARBA00022729"/>
    </source>
</evidence>
<accession>A0A4P6EAY3</accession>
<dbReference type="AlphaFoldDB" id="A0A4P6EAY3"/>
<comment type="similarity">
    <text evidence="1">Belongs to the leucine-binding protein family.</text>
</comment>
<dbReference type="PRINTS" id="PR00337">
    <property type="entry name" value="LEUILEVALBP"/>
</dbReference>
<reference evidence="7 8" key="1">
    <citation type="submission" date="2019-01" db="EMBL/GenBank/DDBJ databases">
        <title>Genome sequencing of strain DFW100M-13.</title>
        <authorList>
            <person name="Heo J."/>
            <person name="Kim S.-J."/>
            <person name="Kim J.-S."/>
            <person name="Hong S.-B."/>
            <person name="Kwon S.-W."/>
        </authorList>
    </citation>
    <scope>NUCLEOTIDE SEQUENCE [LARGE SCALE GENOMIC DNA]</scope>
    <source>
        <strain evidence="7 8">DFW100M-13</strain>
    </source>
</reference>
<dbReference type="PANTHER" id="PTHR47151:SF2">
    <property type="entry name" value="AMINO ACID BINDING PROTEIN"/>
    <property type="match status" value="1"/>
</dbReference>
<proteinExistence type="inferred from homology"/>
<evidence type="ECO:0000256" key="4">
    <source>
        <dbReference type="ARBA" id="ARBA00022970"/>
    </source>
</evidence>
<dbReference type="InterPro" id="IPR000709">
    <property type="entry name" value="Leu_Ile_Val-bd"/>
</dbReference>
<dbReference type="Pfam" id="PF13458">
    <property type="entry name" value="Peripla_BP_6"/>
    <property type="match status" value="1"/>
</dbReference>
<name>A0A4P6EAY3_9MICO</name>
<dbReference type="KEGG" id="mprt:ET475_04375"/>
<evidence type="ECO:0000256" key="1">
    <source>
        <dbReference type="ARBA" id="ARBA00010062"/>
    </source>
</evidence>
<sequence length="424" mass="44283">MPALCSIRERPFAERALLERGGAGQQRGRLPDTKRCDMVQRRIRTAALFAGAAALGMLLAGCSAPGANKGANATDSSGPIKIAIVDAQSGQLSSLGDWEAKGAKMAFDEQNAAGGIDGRKIVYTVYDDQGDPTTSTNLANKLASDGNIAMIGTAESADSLAMAPIMAQNKIPMITSGQSPKLGELHNSFVFLNSPSSTAYDETLAKYLVNDKGYTSIAMISNNGAYGAGERDAFKASLKDLSVSPAADQVVTPDQKDFSSALTQIRGKNPKVLFIGAEEVETGLIVKQARQLGIDAVIAGGAPAGTPVYVKTAGIDNAEGTIVSTPYLGNDTNDQTKKFAADYKAKYNETGELHGAKAYDGAKILIQALQNSKVATGQALSDAIRAVKYDGLVGHFDFDENGIGVHETQIGEIDQDGNLVAANG</sequence>
<evidence type="ECO:0000256" key="5">
    <source>
        <dbReference type="SAM" id="Phobius"/>
    </source>
</evidence>
<keyword evidence="8" id="KW-1185">Reference proteome</keyword>
<evidence type="ECO:0000313" key="7">
    <source>
        <dbReference type="EMBL" id="QAY59302.1"/>
    </source>
</evidence>